<protein>
    <submittedName>
        <fullName evidence="2">Uncharacterized protein</fullName>
    </submittedName>
</protein>
<dbReference type="STRING" id="233100.SAMN05216526_0145"/>
<evidence type="ECO:0000313" key="2">
    <source>
        <dbReference type="EMBL" id="SIT65695.1"/>
    </source>
</evidence>
<proteinExistence type="predicted"/>
<dbReference type="EMBL" id="FTPK01000001">
    <property type="protein sequence ID" value="SIT65695.1"/>
    <property type="molecule type" value="Genomic_DNA"/>
</dbReference>
<sequence>MTLAWLPVDVTTVSDPHDEHGKFLVLNLIDNSVIADSDAPQAVQLSFENRPCIRARFQQLNVLGYAQPLHSRNTRQSLECALFNRDRVNHPSPYPNPRKRLLGLATR</sequence>
<evidence type="ECO:0000313" key="3">
    <source>
        <dbReference type="Proteomes" id="UP000223759"/>
    </source>
</evidence>
<accession>A0A1R3VP18</accession>
<dbReference type="AlphaFoldDB" id="A0A1R3VP18"/>
<organism evidence="2 3">
    <name type="scientific">Ectothiorhodosinus mongolicus</name>
    <dbReference type="NCBI Taxonomy" id="233100"/>
    <lineage>
        <taxon>Bacteria</taxon>
        <taxon>Pseudomonadati</taxon>
        <taxon>Pseudomonadota</taxon>
        <taxon>Gammaproteobacteria</taxon>
        <taxon>Chromatiales</taxon>
        <taxon>Ectothiorhodospiraceae</taxon>
        <taxon>Ectothiorhodosinus</taxon>
    </lineage>
</organism>
<feature type="region of interest" description="Disordered" evidence="1">
    <location>
        <begin position="88"/>
        <end position="107"/>
    </location>
</feature>
<evidence type="ECO:0000256" key="1">
    <source>
        <dbReference type="SAM" id="MobiDB-lite"/>
    </source>
</evidence>
<dbReference type="Proteomes" id="UP000223759">
    <property type="component" value="Unassembled WGS sequence"/>
</dbReference>
<gene>
    <name evidence="2" type="ORF">SAMN05216526_0145</name>
</gene>
<reference evidence="2 3" key="1">
    <citation type="submission" date="2017-01" db="EMBL/GenBank/DDBJ databases">
        <authorList>
            <person name="Mah S.A."/>
            <person name="Swanson W.J."/>
            <person name="Moy G.W."/>
            <person name="Vacquier V.D."/>
        </authorList>
    </citation>
    <scope>NUCLEOTIDE SEQUENCE [LARGE SCALE GENOMIC DNA]</scope>
    <source>
        <strain evidence="2 3">M9</strain>
    </source>
</reference>
<keyword evidence="3" id="KW-1185">Reference proteome</keyword>
<name>A0A1R3VP18_9GAMM</name>